<dbReference type="OrthoDB" id="9804721at2"/>
<evidence type="ECO:0000256" key="1">
    <source>
        <dbReference type="ARBA" id="ARBA00008791"/>
    </source>
</evidence>
<keyword evidence="4" id="KW-1185">Reference proteome</keyword>
<dbReference type="STRING" id="1445510.YC6258_01809"/>
<dbReference type="CDD" id="cd00293">
    <property type="entry name" value="USP-like"/>
    <property type="match status" value="2"/>
</dbReference>
<evidence type="ECO:0000313" key="3">
    <source>
        <dbReference type="EMBL" id="AJQ93853.1"/>
    </source>
</evidence>
<dbReference type="PRINTS" id="PR01438">
    <property type="entry name" value="UNVRSLSTRESS"/>
</dbReference>
<dbReference type="SUPFAM" id="SSF52402">
    <property type="entry name" value="Adenine nucleotide alpha hydrolases-like"/>
    <property type="match status" value="2"/>
</dbReference>
<dbReference type="KEGG" id="gsn:YC6258_01809"/>
<proteinExistence type="inferred from homology"/>
<dbReference type="InterPro" id="IPR006016">
    <property type="entry name" value="UspA"/>
</dbReference>
<feature type="domain" description="UspA" evidence="2">
    <location>
        <begin position="9"/>
        <end position="160"/>
    </location>
</feature>
<dbReference type="Pfam" id="PF00582">
    <property type="entry name" value="Usp"/>
    <property type="match status" value="2"/>
</dbReference>
<dbReference type="EMBL" id="CP007142">
    <property type="protein sequence ID" value="AJQ93853.1"/>
    <property type="molecule type" value="Genomic_DNA"/>
</dbReference>
<dbReference type="HOGENOM" id="CLU_049301_5_1_6"/>
<organism evidence="3 4">
    <name type="scientific">Gynuella sunshinyii YC6258</name>
    <dbReference type="NCBI Taxonomy" id="1445510"/>
    <lineage>
        <taxon>Bacteria</taxon>
        <taxon>Pseudomonadati</taxon>
        <taxon>Pseudomonadota</taxon>
        <taxon>Gammaproteobacteria</taxon>
        <taxon>Oceanospirillales</taxon>
        <taxon>Saccharospirillaceae</taxon>
        <taxon>Gynuella</taxon>
    </lineage>
</organism>
<dbReference type="AlphaFoldDB" id="A0A0C5VKD8"/>
<accession>A0A0C5VKD8</accession>
<dbReference type="InterPro" id="IPR006015">
    <property type="entry name" value="Universal_stress_UspA"/>
</dbReference>
<feature type="domain" description="UspA" evidence="2">
    <location>
        <begin position="168"/>
        <end position="287"/>
    </location>
</feature>
<dbReference type="Gene3D" id="3.40.50.12370">
    <property type="match status" value="1"/>
</dbReference>
<evidence type="ECO:0000259" key="2">
    <source>
        <dbReference type="Pfam" id="PF00582"/>
    </source>
</evidence>
<dbReference type="PANTHER" id="PTHR46268:SF6">
    <property type="entry name" value="UNIVERSAL STRESS PROTEIN UP12"/>
    <property type="match status" value="1"/>
</dbReference>
<dbReference type="Proteomes" id="UP000032266">
    <property type="component" value="Chromosome"/>
</dbReference>
<dbReference type="RefSeq" id="WP_044616517.1">
    <property type="nucleotide sequence ID" value="NZ_CP007142.1"/>
</dbReference>
<dbReference type="PANTHER" id="PTHR46268">
    <property type="entry name" value="STRESS RESPONSE PROTEIN NHAX"/>
    <property type="match status" value="1"/>
</dbReference>
<comment type="similarity">
    <text evidence="1">Belongs to the universal stress protein A family.</text>
</comment>
<protein>
    <submittedName>
        <fullName evidence="3">Universal stress protein UspA and related nucleotide-binding protein</fullName>
    </submittedName>
</protein>
<sequence length="287" mass="32286">MDNQNQEMIVACVDGSRYTNDVSDYAAWASQRIGVPLKLLHNIEYRDISPMDLSGSIGFGAQEHLLNELVSLEEQRSKIVLEEGKKMLSQIRERITARGYDEPILRQRHGSLPETLVDCEHEIRLLVMGIRGEGKEALDDQLGGHLETVARALHKPILVVNRRFSEPQKIMLAFDGSVGAKKALDMVAQRPLFKGTACHLVNVNHKQVSQEYPISHAAEELRIAGFDVTVAELEGDPQEILCNYQQQENIDLTLMGAFSHNRIRDLIIGSFTVKMLLNTQQPLLLLR</sequence>
<gene>
    <name evidence="3" type="ORF">YC6258_01809</name>
</gene>
<name>A0A0C5VKD8_9GAMM</name>
<evidence type="ECO:0000313" key="4">
    <source>
        <dbReference type="Proteomes" id="UP000032266"/>
    </source>
</evidence>
<reference evidence="3 4" key="1">
    <citation type="submission" date="2014-01" db="EMBL/GenBank/DDBJ databases">
        <title>Full genme sequencing of cellulolytic bacterium Gynuella sunshinyii YC6258T gen. nov., sp. nov.</title>
        <authorList>
            <person name="Khan H."/>
            <person name="Chung E.J."/>
            <person name="Chung Y.R."/>
        </authorList>
    </citation>
    <scope>NUCLEOTIDE SEQUENCE [LARGE SCALE GENOMIC DNA]</scope>
    <source>
        <strain evidence="3 4">YC6258</strain>
    </source>
</reference>